<evidence type="ECO:0000313" key="1">
    <source>
        <dbReference type="EMBL" id="KAI5673561.1"/>
    </source>
</evidence>
<gene>
    <name evidence="1" type="ORF">M9H77_13925</name>
</gene>
<protein>
    <submittedName>
        <fullName evidence="1">Uncharacterized protein</fullName>
    </submittedName>
</protein>
<dbReference type="EMBL" id="CM044703">
    <property type="protein sequence ID" value="KAI5673561.1"/>
    <property type="molecule type" value="Genomic_DNA"/>
</dbReference>
<reference evidence="2" key="1">
    <citation type="journal article" date="2023" name="Nat. Plants">
        <title>Single-cell RNA sequencing provides a high-resolution roadmap for understanding the multicellular compartmentation of specialized metabolism.</title>
        <authorList>
            <person name="Sun S."/>
            <person name="Shen X."/>
            <person name="Li Y."/>
            <person name="Li Y."/>
            <person name="Wang S."/>
            <person name="Li R."/>
            <person name="Zhang H."/>
            <person name="Shen G."/>
            <person name="Guo B."/>
            <person name="Wei J."/>
            <person name="Xu J."/>
            <person name="St-Pierre B."/>
            <person name="Chen S."/>
            <person name="Sun C."/>
        </authorList>
    </citation>
    <scope>NUCLEOTIDE SEQUENCE [LARGE SCALE GENOMIC DNA]</scope>
</reference>
<name>A0ACC0BLK3_CATRO</name>
<proteinExistence type="predicted"/>
<evidence type="ECO:0000313" key="2">
    <source>
        <dbReference type="Proteomes" id="UP001060085"/>
    </source>
</evidence>
<dbReference type="Proteomes" id="UP001060085">
    <property type="component" value="Linkage Group LG03"/>
</dbReference>
<accession>A0ACC0BLK3</accession>
<organism evidence="1 2">
    <name type="scientific">Catharanthus roseus</name>
    <name type="common">Madagascar periwinkle</name>
    <name type="synonym">Vinca rosea</name>
    <dbReference type="NCBI Taxonomy" id="4058"/>
    <lineage>
        <taxon>Eukaryota</taxon>
        <taxon>Viridiplantae</taxon>
        <taxon>Streptophyta</taxon>
        <taxon>Embryophyta</taxon>
        <taxon>Tracheophyta</taxon>
        <taxon>Spermatophyta</taxon>
        <taxon>Magnoliopsida</taxon>
        <taxon>eudicotyledons</taxon>
        <taxon>Gunneridae</taxon>
        <taxon>Pentapetalae</taxon>
        <taxon>asterids</taxon>
        <taxon>lamiids</taxon>
        <taxon>Gentianales</taxon>
        <taxon>Apocynaceae</taxon>
        <taxon>Rauvolfioideae</taxon>
        <taxon>Vinceae</taxon>
        <taxon>Catharanthinae</taxon>
        <taxon>Catharanthus</taxon>
    </lineage>
</organism>
<keyword evidence="2" id="KW-1185">Reference proteome</keyword>
<sequence length="447" mass="51566">MDRSRKKNCKMNSASLFKKVKSQRNMLPSRRSVRIRNMLMKSSLERANREGGILPIRRSLRIWNRGVNVTLKWDELGLEGNALTDRRGGGRRIRNKNLHSVVKRGKMTNKKMIAPVKQDEFLPHELIIQILRFLPVKCLLKFKCVCKAWSSLIKERYFIAKHMSTSKIEYVYCSSRNLDPGEEIFFVLHILNGLLLTKSSHNNKFYIKNPATRQTLHLPEPLEEHVSMKIFYLGTTDIYKLAYLYYNKSENSVGCQVLTLGDELIWRNLEIPCLSGLEGDKLTEDNCVAVANMFCIIKHDYHEILCIDMESESCTTVKIPGELISGTPENFELLDWDDKLSITEIVEKAGDWTVKVWVLEDLKNKKWAGKRIDIPLSFMKSYPTSVELSLSYFEDGWLWLYVGTEHVCYHIDSRRTIATPLGDGFSFYPSLVGLKGMTAEEKFLSSD</sequence>
<comment type="caution">
    <text evidence="1">The sequence shown here is derived from an EMBL/GenBank/DDBJ whole genome shotgun (WGS) entry which is preliminary data.</text>
</comment>